<dbReference type="GO" id="GO:0003712">
    <property type="term" value="F:transcription coregulator activity"/>
    <property type="evidence" value="ECO:0007669"/>
    <property type="project" value="TreeGrafter"/>
</dbReference>
<keyword evidence="3 5" id="KW-0862">Zinc</keyword>
<dbReference type="GeneID" id="90076930"/>
<dbReference type="Proteomes" id="UP001360560">
    <property type="component" value="Unassembled WGS sequence"/>
</dbReference>
<organism evidence="8 9">
    <name type="scientific">Saccharomycopsis crataegensis</name>
    <dbReference type="NCBI Taxonomy" id="43959"/>
    <lineage>
        <taxon>Eukaryota</taxon>
        <taxon>Fungi</taxon>
        <taxon>Dikarya</taxon>
        <taxon>Ascomycota</taxon>
        <taxon>Saccharomycotina</taxon>
        <taxon>Saccharomycetes</taxon>
        <taxon>Saccharomycopsidaceae</taxon>
        <taxon>Saccharomycopsis</taxon>
    </lineage>
</organism>
<evidence type="ECO:0000256" key="2">
    <source>
        <dbReference type="ARBA" id="ARBA00022737"/>
    </source>
</evidence>
<evidence type="ECO:0000256" key="3">
    <source>
        <dbReference type="ARBA" id="ARBA00022833"/>
    </source>
</evidence>
<protein>
    <recommendedName>
        <fullName evidence="7">LIM zinc-binding domain-containing protein</fullName>
    </recommendedName>
</protein>
<proteinExistence type="predicted"/>
<comment type="caution">
    <text evidence="8">The sequence shown here is derived from an EMBL/GenBank/DDBJ whole genome shotgun (WGS) entry which is preliminary data.</text>
</comment>
<evidence type="ECO:0000256" key="5">
    <source>
        <dbReference type="PROSITE-ProRule" id="PRU00125"/>
    </source>
</evidence>
<accession>A0AAV5QWK7</accession>
<evidence type="ECO:0000256" key="6">
    <source>
        <dbReference type="SAM" id="MobiDB-lite"/>
    </source>
</evidence>
<feature type="compositionally biased region" description="Basic and acidic residues" evidence="6">
    <location>
        <begin position="535"/>
        <end position="546"/>
    </location>
</feature>
<sequence length="705" mass="82279">MNLFNKKVRKASEQLTIPSMPSIRRKDKDYKCFYCKGDINKDSDYRQESNGVNLYHTKCLTCHQCKHDCSSEFYITFKKINRHYLPMIYCKRDMNEVCHACGESIEKGGLVTYLENKYHEEHFRCSECLKILSLDGQVFELKRKLYCSKHFIVEYRKEKVNQETFLQNKEIRKSRIHSDLYHGFSLDYYMEDDDDDEDSEGYGEEDAEFHHDNLDIRDFSKNDYSTKYCGGCNTMLLAGSNIKDVRFYNSDKREYWHLDCLTLFKKYKVILSPKFVDPRRFIMFNKNASSINLNAVLRNISQKLDLYFEKLESEFNFIGVNINNRDKVGLFQNFNNLLSQIQLLFNATQDIFFVIEDHYTAIRRYKFTEAESENGSGNSLEKINFTRYTTLKEKHTRIHSLFADLLRTSISDYEMQEFGTKLVKTIDYVIAFVLHKILVYNYLTKENHLLQLFLDKLNSEIVVMDTHTEAENSMEENREILKEYISQEPPVNTDFLNFDQETNASLLSVNRSINVNDKSGALEESSIPDTTTENTIDKPLNKDNNNDKNTNNILLANTGDQVSDFDSIDKTVIPEDFEIQLNGRTPLHARDDNDFSDPVCSKCQQEIKLESFIFQISGEGESQKIFRFHMNCVEPQDFMGAMDVPNIIDAYGSADIDGAEKMSSSKTQIEYVSVYDQTIDSTKRLLKSWFSKQLTKQPPSPVIYN</sequence>
<keyword evidence="4 5" id="KW-0440">LIM domain</keyword>
<evidence type="ECO:0000313" key="8">
    <source>
        <dbReference type="EMBL" id="GMM38942.1"/>
    </source>
</evidence>
<evidence type="ECO:0000259" key="7">
    <source>
        <dbReference type="PROSITE" id="PS50023"/>
    </source>
</evidence>
<feature type="region of interest" description="Disordered" evidence="6">
    <location>
        <begin position="522"/>
        <end position="548"/>
    </location>
</feature>
<dbReference type="InterPro" id="IPR001781">
    <property type="entry name" value="Znf_LIM"/>
</dbReference>
<dbReference type="GO" id="GO:0030695">
    <property type="term" value="F:GTPase regulator activity"/>
    <property type="evidence" value="ECO:0007669"/>
    <property type="project" value="UniProtKB-ARBA"/>
</dbReference>
<dbReference type="PROSITE" id="PS00478">
    <property type="entry name" value="LIM_DOMAIN_1"/>
    <property type="match status" value="1"/>
</dbReference>
<evidence type="ECO:0000256" key="1">
    <source>
        <dbReference type="ARBA" id="ARBA00022723"/>
    </source>
</evidence>
<keyword evidence="1 5" id="KW-0479">Metal-binding</keyword>
<evidence type="ECO:0000256" key="4">
    <source>
        <dbReference type="ARBA" id="ARBA00023038"/>
    </source>
</evidence>
<dbReference type="RefSeq" id="XP_064855937.1">
    <property type="nucleotide sequence ID" value="XM_064999865.1"/>
</dbReference>
<name>A0AAV5QWK7_9ASCO</name>
<dbReference type="CDD" id="cd08368">
    <property type="entry name" value="LIM"/>
    <property type="match status" value="2"/>
</dbReference>
<dbReference type="PANTHER" id="PTHR24205:SF16">
    <property type="entry name" value="GH01042P-RELATED"/>
    <property type="match status" value="1"/>
</dbReference>
<keyword evidence="9" id="KW-1185">Reference proteome</keyword>
<keyword evidence="2" id="KW-0677">Repeat</keyword>
<evidence type="ECO:0000313" key="9">
    <source>
        <dbReference type="Proteomes" id="UP001360560"/>
    </source>
</evidence>
<dbReference type="PROSITE" id="PS50023">
    <property type="entry name" value="LIM_DOMAIN_2"/>
    <property type="match status" value="1"/>
</dbReference>
<reference evidence="8 9" key="1">
    <citation type="journal article" date="2023" name="Elife">
        <title>Identification of key yeast species and microbe-microbe interactions impacting larval growth of Drosophila in the wild.</title>
        <authorList>
            <person name="Mure A."/>
            <person name="Sugiura Y."/>
            <person name="Maeda R."/>
            <person name="Honda K."/>
            <person name="Sakurai N."/>
            <person name="Takahashi Y."/>
            <person name="Watada M."/>
            <person name="Katoh T."/>
            <person name="Gotoh A."/>
            <person name="Gotoh Y."/>
            <person name="Taniguchi I."/>
            <person name="Nakamura K."/>
            <person name="Hayashi T."/>
            <person name="Katayama T."/>
            <person name="Uemura T."/>
            <person name="Hattori Y."/>
        </authorList>
    </citation>
    <scope>NUCLEOTIDE SEQUENCE [LARGE SCALE GENOMIC DNA]</scope>
    <source>
        <strain evidence="8 9">SC-9</strain>
    </source>
</reference>
<dbReference type="AlphaFoldDB" id="A0AAV5QWK7"/>
<gene>
    <name evidence="8" type="ORF">DASC09_062810</name>
</gene>
<dbReference type="GO" id="GO:0046872">
    <property type="term" value="F:metal ion binding"/>
    <property type="evidence" value="ECO:0007669"/>
    <property type="project" value="UniProtKB-KW"/>
</dbReference>
<dbReference type="SMART" id="SM00132">
    <property type="entry name" value="LIM"/>
    <property type="match status" value="2"/>
</dbReference>
<dbReference type="EMBL" id="BTFZ01000020">
    <property type="protein sequence ID" value="GMM38942.1"/>
    <property type="molecule type" value="Genomic_DNA"/>
</dbReference>
<dbReference type="Pfam" id="PF00412">
    <property type="entry name" value="LIM"/>
    <property type="match status" value="1"/>
</dbReference>
<dbReference type="PANTHER" id="PTHR24205">
    <property type="entry name" value="FOUR AND A HALF LIM DOMAINS PROTEIN"/>
    <property type="match status" value="1"/>
</dbReference>
<feature type="domain" description="LIM zinc-binding" evidence="7">
    <location>
        <begin position="96"/>
        <end position="157"/>
    </location>
</feature>
<dbReference type="GO" id="GO:0005634">
    <property type="term" value="C:nucleus"/>
    <property type="evidence" value="ECO:0007669"/>
    <property type="project" value="TreeGrafter"/>
</dbReference>
<dbReference type="Gene3D" id="2.10.110.10">
    <property type="entry name" value="Cysteine Rich Protein"/>
    <property type="match status" value="1"/>
</dbReference>